<dbReference type="Proteomes" id="UP000257109">
    <property type="component" value="Unassembled WGS sequence"/>
</dbReference>
<comment type="caution">
    <text evidence="2">The sequence shown here is derived from an EMBL/GenBank/DDBJ whole genome shotgun (WGS) entry which is preliminary data.</text>
</comment>
<gene>
    <name evidence="2" type="ORF">CR513_16343</name>
</gene>
<organism evidence="2 3">
    <name type="scientific">Mucuna pruriens</name>
    <name type="common">Velvet bean</name>
    <name type="synonym">Dolichos pruriens</name>
    <dbReference type="NCBI Taxonomy" id="157652"/>
    <lineage>
        <taxon>Eukaryota</taxon>
        <taxon>Viridiplantae</taxon>
        <taxon>Streptophyta</taxon>
        <taxon>Embryophyta</taxon>
        <taxon>Tracheophyta</taxon>
        <taxon>Spermatophyta</taxon>
        <taxon>Magnoliopsida</taxon>
        <taxon>eudicotyledons</taxon>
        <taxon>Gunneridae</taxon>
        <taxon>Pentapetalae</taxon>
        <taxon>rosids</taxon>
        <taxon>fabids</taxon>
        <taxon>Fabales</taxon>
        <taxon>Fabaceae</taxon>
        <taxon>Papilionoideae</taxon>
        <taxon>50 kb inversion clade</taxon>
        <taxon>NPAAA clade</taxon>
        <taxon>indigoferoid/millettioid clade</taxon>
        <taxon>Phaseoleae</taxon>
        <taxon>Mucuna</taxon>
    </lineage>
</organism>
<sequence>MLPYMLHGYCTSIRTSTRATPYSLVYGTKVVLPVEVKIPSLRVVAEVELNDAKWVQSRKVRPRLFNEGDLVLEKKLPNARDPRGKWALNYEGPYMVKHAFSRGTLVLVDSKGCDQTVLPLRAQSRKNPKDRPPSLQDGGVSTTRYGREHYQSPTKALG</sequence>
<proteinExistence type="predicted"/>
<name>A0A371HCD8_MUCPR</name>
<reference evidence="2" key="1">
    <citation type="submission" date="2018-05" db="EMBL/GenBank/DDBJ databases">
        <title>Draft genome of Mucuna pruriens seed.</title>
        <authorList>
            <person name="Nnadi N.E."/>
            <person name="Vos R."/>
            <person name="Hasami M.H."/>
            <person name="Devisetty U.K."/>
            <person name="Aguiy J.C."/>
        </authorList>
    </citation>
    <scope>NUCLEOTIDE SEQUENCE [LARGE SCALE GENOMIC DNA]</scope>
    <source>
        <strain evidence="2">JCA_2017</strain>
    </source>
</reference>
<evidence type="ECO:0000313" key="2">
    <source>
        <dbReference type="EMBL" id="RDY00473.1"/>
    </source>
</evidence>
<accession>A0A371HCD8</accession>
<feature type="region of interest" description="Disordered" evidence="1">
    <location>
        <begin position="120"/>
        <end position="158"/>
    </location>
</feature>
<dbReference type="AlphaFoldDB" id="A0A371HCD8"/>
<dbReference type="PANTHER" id="PTHR48475:SF1">
    <property type="entry name" value="RNASE H TYPE-1 DOMAIN-CONTAINING PROTEIN"/>
    <property type="match status" value="1"/>
</dbReference>
<evidence type="ECO:0000313" key="3">
    <source>
        <dbReference type="Proteomes" id="UP000257109"/>
    </source>
</evidence>
<feature type="non-terminal residue" evidence="2">
    <location>
        <position position="1"/>
    </location>
</feature>
<dbReference type="PANTHER" id="PTHR48475">
    <property type="entry name" value="RIBONUCLEASE H"/>
    <property type="match status" value="1"/>
</dbReference>
<protein>
    <submittedName>
        <fullName evidence="2">Uncharacterized protein</fullName>
    </submittedName>
</protein>
<dbReference type="EMBL" id="QJKJ01002982">
    <property type="protein sequence ID" value="RDY00473.1"/>
    <property type="molecule type" value="Genomic_DNA"/>
</dbReference>
<evidence type="ECO:0000256" key="1">
    <source>
        <dbReference type="SAM" id="MobiDB-lite"/>
    </source>
</evidence>
<keyword evidence="3" id="KW-1185">Reference proteome</keyword>